<feature type="transmembrane region" description="Helical" evidence="1">
    <location>
        <begin position="21"/>
        <end position="42"/>
    </location>
</feature>
<evidence type="ECO:0000256" key="1">
    <source>
        <dbReference type="SAM" id="Phobius"/>
    </source>
</evidence>
<sequence>MDKLSGLGPLAQLRAPRLPRRLVQLMVGLCLYGFSMGLLVRSTLGLDPWDVFHEGIAERTDLSFGEVVIVVGVFVLLLWVPLRQLPGLGTIANAIVVGVATDVTLGLLEAPHALGPRAGFLVAGIVLNGLAGALYIGAQLGPGPRDGLMTGLVRRAGWSVRVVRTGLEVTVLTVGFLLGGTVGLGTVLYAVAIGPLLQVFLPWTIVPLTPAAERRWGRRRREQLGAFVPEAARDAVGSD</sequence>
<dbReference type="InterPro" id="IPR038750">
    <property type="entry name" value="YczE/YyaS-like"/>
</dbReference>
<reference evidence="2 3" key="1">
    <citation type="submission" date="2023-07" db="EMBL/GenBank/DDBJ databases">
        <title>Sequencing the genomes of 1000 actinobacteria strains.</title>
        <authorList>
            <person name="Klenk H.-P."/>
        </authorList>
    </citation>
    <scope>NUCLEOTIDE SEQUENCE [LARGE SCALE GENOMIC DNA]</scope>
    <source>
        <strain evidence="2 3">DSM 19426</strain>
    </source>
</reference>
<dbReference type="Proteomes" id="UP001183648">
    <property type="component" value="Unassembled WGS sequence"/>
</dbReference>
<dbReference type="EMBL" id="JAVDYG010000001">
    <property type="protein sequence ID" value="MDR7361539.1"/>
    <property type="molecule type" value="Genomic_DNA"/>
</dbReference>
<dbReference type="RefSeq" id="WP_310299614.1">
    <property type="nucleotide sequence ID" value="NZ_BAAAPS010000007.1"/>
</dbReference>
<accession>A0ABU2BSC2</accession>
<dbReference type="Pfam" id="PF19700">
    <property type="entry name" value="DUF6198"/>
    <property type="match status" value="1"/>
</dbReference>
<dbReference type="PANTHER" id="PTHR40078">
    <property type="entry name" value="INTEGRAL MEMBRANE PROTEIN-RELATED"/>
    <property type="match status" value="1"/>
</dbReference>
<keyword evidence="1" id="KW-0812">Transmembrane</keyword>
<keyword evidence="1" id="KW-0472">Membrane</keyword>
<feature type="transmembrane region" description="Helical" evidence="1">
    <location>
        <begin position="62"/>
        <end position="80"/>
    </location>
</feature>
<evidence type="ECO:0000313" key="2">
    <source>
        <dbReference type="EMBL" id="MDR7361539.1"/>
    </source>
</evidence>
<name>A0ABU2BSC2_9ACTN</name>
<evidence type="ECO:0000313" key="3">
    <source>
        <dbReference type="Proteomes" id="UP001183648"/>
    </source>
</evidence>
<organism evidence="2 3">
    <name type="scientific">Nocardioides marmoribigeumensis</name>
    <dbReference type="NCBI Taxonomy" id="433649"/>
    <lineage>
        <taxon>Bacteria</taxon>
        <taxon>Bacillati</taxon>
        <taxon>Actinomycetota</taxon>
        <taxon>Actinomycetes</taxon>
        <taxon>Propionibacteriales</taxon>
        <taxon>Nocardioidaceae</taxon>
        <taxon>Nocardioides</taxon>
    </lineage>
</organism>
<gene>
    <name evidence="2" type="ORF">J2S63_001092</name>
</gene>
<protein>
    <submittedName>
        <fullName evidence="2">Membrane protein YczE</fullName>
    </submittedName>
</protein>
<dbReference type="PANTHER" id="PTHR40078:SF1">
    <property type="entry name" value="INTEGRAL MEMBRANE PROTEIN"/>
    <property type="match status" value="1"/>
</dbReference>
<keyword evidence="1" id="KW-1133">Transmembrane helix</keyword>
<keyword evidence="3" id="KW-1185">Reference proteome</keyword>
<feature type="transmembrane region" description="Helical" evidence="1">
    <location>
        <begin position="162"/>
        <end position="182"/>
    </location>
</feature>
<proteinExistence type="predicted"/>
<comment type="caution">
    <text evidence="2">The sequence shown here is derived from an EMBL/GenBank/DDBJ whole genome shotgun (WGS) entry which is preliminary data.</text>
</comment>
<feature type="transmembrane region" description="Helical" evidence="1">
    <location>
        <begin position="87"/>
        <end position="108"/>
    </location>
</feature>
<feature type="transmembrane region" description="Helical" evidence="1">
    <location>
        <begin position="120"/>
        <end position="141"/>
    </location>
</feature>